<dbReference type="InterPro" id="IPR050132">
    <property type="entry name" value="Gln/Glu-tRNA_Ligase"/>
</dbReference>
<gene>
    <name evidence="4" type="ORF">S01H4_00019</name>
</gene>
<dbReference type="InterPro" id="IPR020059">
    <property type="entry name" value="Glu/Gln-tRNA-synth_Ib_codon-bd"/>
</dbReference>
<dbReference type="InterPro" id="IPR011035">
    <property type="entry name" value="Ribosomal_bL25/Gln-tRNA_synth"/>
</dbReference>
<dbReference type="GO" id="GO:0004819">
    <property type="term" value="F:glutamine-tRNA ligase activity"/>
    <property type="evidence" value="ECO:0007669"/>
    <property type="project" value="TreeGrafter"/>
</dbReference>
<evidence type="ECO:0000259" key="2">
    <source>
        <dbReference type="Pfam" id="PF03950"/>
    </source>
</evidence>
<dbReference type="InterPro" id="IPR049437">
    <property type="entry name" value="tRNA-synt_1c_C2"/>
</dbReference>
<dbReference type="GO" id="GO:0005524">
    <property type="term" value="F:ATP binding"/>
    <property type="evidence" value="ECO:0007669"/>
    <property type="project" value="InterPro"/>
</dbReference>
<reference evidence="4" key="1">
    <citation type="journal article" date="2014" name="Front. Microbiol.">
        <title>High frequency of phylogenetically diverse reductive dehalogenase-homologous genes in deep subseafloor sedimentary metagenomes.</title>
        <authorList>
            <person name="Kawai M."/>
            <person name="Futagami T."/>
            <person name="Toyoda A."/>
            <person name="Takaki Y."/>
            <person name="Nishi S."/>
            <person name="Hori S."/>
            <person name="Arai W."/>
            <person name="Tsubouchi T."/>
            <person name="Morono Y."/>
            <person name="Uchiyama I."/>
            <person name="Ito T."/>
            <person name="Fujiyama A."/>
            <person name="Inagaki F."/>
            <person name="Takami H."/>
        </authorList>
    </citation>
    <scope>NUCLEOTIDE SEQUENCE</scope>
    <source>
        <strain evidence="4">Expedition CK06-06</strain>
    </source>
</reference>
<comment type="caution">
    <text evidence="4">The sequence shown here is derived from an EMBL/GenBank/DDBJ whole genome shotgun (WGS) entry which is preliminary data.</text>
</comment>
<dbReference type="Pfam" id="PF03950">
    <property type="entry name" value="tRNA-synt_1c_C"/>
    <property type="match status" value="1"/>
</dbReference>
<sequence length="204" mass="23237">MESENNPEDSAAGKRKVPFSRILYIEREDFCENPPKKYFRLAPGCEVRLKNAYIIKCEGFVRDEKTGEIKEVHCTYEPESKSGKPGAKRKVKGTLHWVSADNALKAEVRLYDHLLLDQNEGAEEQEEGEDFVKQLNPNSLEVLTNCLVEPSLAGVAPGGRYQFMRKGYFCVDSDSTSDKLVFNRIVSLRDTWDRILKADKNKKS</sequence>
<feature type="domain" description="tRNA synthetases class I (E and Q) anti-codon binding" evidence="3">
    <location>
        <begin position="94"/>
        <end position="172"/>
    </location>
</feature>
<dbReference type="GO" id="GO:0005829">
    <property type="term" value="C:cytosol"/>
    <property type="evidence" value="ECO:0007669"/>
    <property type="project" value="TreeGrafter"/>
</dbReference>
<organism evidence="4">
    <name type="scientific">marine sediment metagenome</name>
    <dbReference type="NCBI Taxonomy" id="412755"/>
    <lineage>
        <taxon>unclassified sequences</taxon>
        <taxon>metagenomes</taxon>
        <taxon>ecological metagenomes</taxon>
    </lineage>
</organism>
<protein>
    <submittedName>
        <fullName evidence="4">Uncharacterized protein</fullName>
    </submittedName>
</protein>
<dbReference type="GO" id="GO:0006425">
    <property type="term" value="P:glutaminyl-tRNA aminoacylation"/>
    <property type="evidence" value="ECO:0007669"/>
    <property type="project" value="TreeGrafter"/>
</dbReference>
<dbReference type="PANTHER" id="PTHR43097">
    <property type="entry name" value="GLUTAMINE-TRNA LIGASE"/>
    <property type="match status" value="1"/>
</dbReference>
<dbReference type="EMBL" id="BART01000002">
    <property type="protein sequence ID" value="GAG60589.1"/>
    <property type="molecule type" value="Genomic_DNA"/>
</dbReference>
<accession>X0YV53</accession>
<dbReference type="Gene3D" id="2.40.240.10">
    <property type="entry name" value="Ribosomal Protein L25, Chain P"/>
    <property type="match status" value="2"/>
</dbReference>
<dbReference type="PANTHER" id="PTHR43097:SF5">
    <property type="entry name" value="GLUTAMATE--TRNA LIGASE"/>
    <property type="match status" value="1"/>
</dbReference>
<proteinExistence type="predicted"/>
<evidence type="ECO:0000313" key="4">
    <source>
        <dbReference type="EMBL" id="GAG60589.1"/>
    </source>
</evidence>
<evidence type="ECO:0000259" key="3">
    <source>
        <dbReference type="Pfam" id="PF20974"/>
    </source>
</evidence>
<dbReference type="AlphaFoldDB" id="X0YV53"/>
<dbReference type="Pfam" id="PF20974">
    <property type="entry name" value="tRNA-synt_1c_C2"/>
    <property type="match status" value="1"/>
</dbReference>
<name>X0YV53_9ZZZZ</name>
<evidence type="ECO:0000256" key="1">
    <source>
        <dbReference type="ARBA" id="ARBA00022917"/>
    </source>
</evidence>
<feature type="domain" description="Glutamyl/glutaminyl-tRNA synthetase class Ib anti-codon binding" evidence="2">
    <location>
        <begin position="2"/>
        <end position="77"/>
    </location>
</feature>
<dbReference type="InterPro" id="IPR020056">
    <property type="entry name" value="Rbsml_bL25/Gln-tRNA_synth_N"/>
</dbReference>
<keyword evidence="1" id="KW-0648">Protein biosynthesis</keyword>
<dbReference type="SUPFAM" id="SSF50715">
    <property type="entry name" value="Ribosomal protein L25-like"/>
    <property type="match status" value="1"/>
</dbReference>